<dbReference type="Pfam" id="PF24125">
    <property type="entry name" value="Cds6_C"/>
    <property type="match status" value="1"/>
</dbReference>
<evidence type="ECO:0000256" key="5">
    <source>
        <dbReference type="ARBA" id="ARBA00022984"/>
    </source>
</evidence>
<dbReference type="EMBL" id="WWCL01000001">
    <property type="protein sequence ID" value="MYN43449.1"/>
    <property type="molecule type" value="Genomic_DNA"/>
</dbReference>
<dbReference type="InterPro" id="IPR056203">
    <property type="entry name" value="Cds6_C"/>
</dbReference>
<dbReference type="Gene3D" id="2.40.440.10">
    <property type="entry name" value="L,D-transpeptidase catalytic domain-like"/>
    <property type="match status" value="1"/>
</dbReference>
<feature type="active site" description="Nucleophile" evidence="7">
    <location>
        <position position="263"/>
    </location>
</feature>
<keyword evidence="5 7" id="KW-0573">Peptidoglycan synthesis</keyword>
<dbReference type="InterPro" id="IPR005490">
    <property type="entry name" value="LD_TPept_cat_dom"/>
</dbReference>
<dbReference type="Proteomes" id="UP000444316">
    <property type="component" value="Unassembled WGS sequence"/>
</dbReference>
<keyword evidence="10" id="KW-1185">Reference proteome</keyword>
<dbReference type="InterPro" id="IPR038063">
    <property type="entry name" value="Transpep_catalytic_dom"/>
</dbReference>
<dbReference type="GO" id="GO:0071555">
    <property type="term" value="P:cell wall organization"/>
    <property type="evidence" value="ECO:0007669"/>
    <property type="project" value="UniProtKB-UniRule"/>
</dbReference>
<name>A0A845HRD9_9BURK</name>
<evidence type="ECO:0000256" key="4">
    <source>
        <dbReference type="ARBA" id="ARBA00022960"/>
    </source>
</evidence>
<gene>
    <name evidence="9" type="ORF">GTP23_00020</name>
</gene>
<feature type="active site" description="Proton donor/acceptor" evidence="7">
    <location>
        <position position="246"/>
    </location>
</feature>
<dbReference type="Pfam" id="PF03734">
    <property type="entry name" value="YkuD"/>
    <property type="match status" value="1"/>
</dbReference>
<keyword evidence="6 7" id="KW-0961">Cell wall biogenesis/degradation</keyword>
<keyword evidence="4 7" id="KW-0133">Cell shape</keyword>
<evidence type="ECO:0000313" key="9">
    <source>
        <dbReference type="EMBL" id="MYN43449.1"/>
    </source>
</evidence>
<evidence type="ECO:0000256" key="1">
    <source>
        <dbReference type="ARBA" id="ARBA00004752"/>
    </source>
</evidence>
<evidence type="ECO:0000256" key="6">
    <source>
        <dbReference type="ARBA" id="ARBA00023316"/>
    </source>
</evidence>
<dbReference type="GO" id="GO:0016740">
    <property type="term" value="F:transferase activity"/>
    <property type="evidence" value="ECO:0007669"/>
    <property type="project" value="UniProtKB-KW"/>
</dbReference>
<dbReference type="GO" id="GO:0008360">
    <property type="term" value="P:regulation of cell shape"/>
    <property type="evidence" value="ECO:0007669"/>
    <property type="project" value="UniProtKB-UniRule"/>
</dbReference>
<sequence length="415" mass="46486">MSYSRFKTSWRTRIALSVVFFGLLAGEVSYAARKPARAVAPAKANPETLLADIHKELAQHNLRAAQQKADALVEAYPTFRLGHLIRGDILLMHTRPVAALGAAAMVPTAPVGTDAKLADLRREATVRMQAEPGRPSPTLLPRALLQMRKDQRHALIVDAKHSRLYLYENRNDQIRLLQDFYVSQGKLGINKLKEGDMRTPVGVYNIIGRLPGVKLPDLYGKGALPLDYPNDWDKIQGRGGSGIWVHGVPNETFSRPPLSTDGCVVVSNDDLNLLTRIVEVGKTPVLIGDQVEFVSKEQLERDLRVASSLVENWRRDVENRDEAALRSLYSARFRTSNDGDLNAWLDKNRYLPGVKNISVTVTDSAFFRQPSQEEMIVSSFTQQIVAGKFRHAVRKKQYWAREGKNWKIVAESNLS</sequence>
<dbReference type="GO" id="GO:0009252">
    <property type="term" value="P:peptidoglycan biosynthetic process"/>
    <property type="evidence" value="ECO:0007669"/>
    <property type="project" value="UniProtKB-UniPathway"/>
</dbReference>
<evidence type="ECO:0000256" key="7">
    <source>
        <dbReference type="PROSITE-ProRule" id="PRU01373"/>
    </source>
</evidence>
<proteinExistence type="inferred from homology"/>
<dbReference type="PANTHER" id="PTHR36699">
    <property type="entry name" value="LD-TRANSPEPTIDASE"/>
    <property type="match status" value="1"/>
</dbReference>
<comment type="pathway">
    <text evidence="1 7">Cell wall biogenesis; peptidoglycan biosynthesis.</text>
</comment>
<dbReference type="PROSITE" id="PS52029">
    <property type="entry name" value="LD_TPASE"/>
    <property type="match status" value="1"/>
</dbReference>
<dbReference type="GO" id="GO:0004180">
    <property type="term" value="F:carboxypeptidase activity"/>
    <property type="evidence" value="ECO:0007669"/>
    <property type="project" value="UniProtKB-ARBA"/>
</dbReference>
<protein>
    <submittedName>
        <fullName evidence="9">L,D-transpeptidase family protein</fullName>
    </submittedName>
</protein>
<dbReference type="AlphaFoldDB" id="A0A845HRD9"/>
<dbReference type="RefSeq" id="WP_161033340.1">
    <property type="nucleotide sequence ID" value="NZ_WWCL01000001.1"/>
</dbReference>
<dbReference type="SUPFAM" id="SSF141523">
    <property type="entry name" value="L,D-transpeptidase catalytic domain-like"/>
    <property type="match status" value="1"/>
</dbReference>
<evidence type="ECO:0000259" key="8">
    <source>
        <dbReference type="PROSITE" id="PS52029"/>
    </source>
</evidence>
<comment type="similarity">
    <text evidence="2">Belongs to the YkuD family.</text>
</comment>
<feature type="domain" description="L,D-TPase catalytic" evidence="8">
    <location>
        <begin position="153"/>
        <end position="288"/>
    </location>
</feature>
<reference evidence="9" key="1">
    <citation type="submission" date="2019-12" db="EMBL/GenBank/DDBJ databases">
        <title>Novel species isolated from a subtropical stream in China.</title>
        <authorList>
            <person name="Lu H."/>
        </authorList>
    </citation>
    <scope>NUCLEOTIDE SEQUENCE [LARGE SCALE GENOMIC DNA]</scope>
    <source>
        <strain evidence="9">FT93W</strain>
    </source>
</reference>
<keyword evidence="3" id="KW-0808">Transferase</keyword>
<evidence type="ECO:0000313" key="10">
    <source>
        <dbReference type="Proteomes" id="UP000444316"/>
    </source>
</evidence>
<evidence type="ECO:0000256" key="3">
    <source>
        <dbReference type="ARBA" id="ARBA00022679"/>
    </source>
</evidence>
<accession>A0A845HRD9</accession>
<dbReference type="PANTHER" id="PTHR36699:SF1">
    <property type="entry name" value="L,D-TRANSPEPTIDASE YAFK-RELATED"/>
    <property type="match status" value="1"/>
</dbReference>
<organism evidence="9 10">
    <name type="scientific">Duganella fentianensis</name>
    <dbReference type="NCBI Taxonomy" id="2692177"/>
    <lineage>
        <taxon>Bacteria</taxon>
        <taxon>Pseudomonadati</taxon>
        <taxon>Pseudomonadota</taxon>
        <taxon>Betaproteobacteria</taxon>
        <taxon>Burkholderiales</taxon>
        <taxon>Oxalobacteraceae</taxon>
        <taxon>Telluria group</taxon>
        <taxon>Duganella</taxon>
    </lineage>
</organism>
<comment type="caution">
    <text evidence="9">The sequence shown here is derived from an EMBL/GenBank/DDBJ whole genome shotgun (WGS) entry which is preliminary data.</text>
</comment>
<dbReference type="CDD" id="cd16913">
    <property type="entry name" value="YkuD_like"/>
    <property type="match status" value="1"/>
</dbReference>
<evidence type="ECO:0000256" key="2">
    <source>
        <dbReference type="ARBA" id="ARBA00005992"/>
    </source>
</evidence>
<dbReference type="UniPathway" id="UPA00219"/>